<proteinExistence type="predicted"/>
<evidence type="ECO:0000313" key="3">
    <source>
        <dbReference type="Proteomes" id="UP001362999"/>
    </source>
</evidence>
<name>A0AAW0A456_9AGAR</name>
<protein>
    <submittedName>
        <fullName evidence="2">Uncharacterized protein</fullName>
    </submittedName>
</protein>
<comment type="caution">
    <text evidence="2">The sequence shown here is derived from an EMBL/GenBank/DDBJ whole genome shotgun (WGS) entry which is preliminary data.</text>
</comment>
<sequence length="393" mass="42913">MDAAHCPISFGFYADALALTLEDKDYNALECVEHLQHRKPDHHNPCLPQAGQPRGYVSLSGSPEESGSDEDHSRGVSAVSIYAGDGEGCMTWYAREGLQLAPVLPSPLVFRAPSPLIQSPISTAGWLVADHVLPRIIPLLSTSTLPALCALHKGVVDMYEENELKKTINVFPPLPSRHLPPFVPLAAAGSGHGATLMPAATDRPPQLSAVLSRLCPSRRAPLHHHHGTAANTTHWYPATPSISASDCAFVQGVDCRRSQDELAASTPGYHKSGRTCRAPSMYEDTGIDTYAATLYTLEGRCARCAKKAGVRDTLSRRGCPSLRTSILPFLAQDSCGEYAKDSLDTPAARHRRSTFLSLYRDRIQTPRTRRGPHCHTYLMPCWHTSRTARRAPR</sequence>
<evidence type="ECO:0000256" key="1">
    <source>
        <dbReference type="SAM" id="MobiDB-lite"/>
    </source>
</evidence>
<gene>
    <name evidence="2" type="ORF">R3P38DRAFT_3617151</name>
</gene>
<feature type="region of interest" description="Disordered" evidence="1">
    <location>
        <begin position="40"/>
        <end position="75"/>
    </location>
</feature>
<dbReference type="AlphaFoldDB" id="A0AAW0A456"/>
<accession>A0AAW0A456</accession>
<keyword evidence="3" id="KW-1185">Reference proteome</keyword>
<dbReference type="Proteomes" id="UP001362999">
    <property type="component" value="Unassembled WGS sequence"/>
</dbReference>
<organism evidence="2 3">
    <name type="scientific">Favolaschia claudopus</name>
    <dbReference type="NCBI Taxonomy" id="2862362"/>
    <lineage>
        <taxon>Eukaryota</taxon>
        <taxon>Fungi</taxon>
        <taxon>Dikarya</taxon>
        <taxon>Basidiomycota</taxon>
        <taxon>Agaricomycotina</taxon>
        <taxon>Agaricomycetes</taxon>
        <taxon>Agaricomycetidae</taxon>
        <taxon>Agaricales</taxon>
        <taxon>Marasmiineae</taxon>
        <taxon>Mycenaceae</taxon>
        <taxon>Favolaschia</taxon>
    </lineage>
</organism>
<evidence type="ECO:0000313" key="2">
    <source>
        <dbReference type="EMBL" id="KAK7000337.1"/>
    </source>
</evidence>
<dbReference type="EMBL" id="JAWWNJ010000089">
    <property type="protein sequence ID" value="KAK7000337.1"/>
    <property type="molecule type" value="Genomic_DNA"/>
</dbReference>
<reference evidence="2 3" key="1">
    <citation type="journal article" date="2024" name="J Genomics">
        <title>Draft genome sequencing and assembly of Favolaschia claudopus CIRM-BRFM 2984 isolated from oak limbs.</title>
        <authorList>
            <person name="Navarro D."/>
            <person name="Drula E."/>
            <person name="Chaduli D."/>
            <person name="Cazenave R."/>
            <person name="Ahrendt S."/>
            <person name="Wang J."/>
            <person name="Lipzen A."/>
            <person name="Daum C."/>
            <person name="Barry K."/>
            <person name="Grigoriev I.V."/>
            <person name="Favel A."/>
            <person name="Rosso M.N."/>
            <person name="Martin F."/>
        </authorList>
    </citation>
    <scope>NUCLEOTIDE SEQUENCE [LARGE SCALE GENOMIC DNA]</scope>
    <source>
        <strain evidence="2 3">CIRM-BRFM 2984</strain>
    </source>
</reference>